<gene>
    <name evidence="1" type="ORF">J41TS12_13880</name>
</gene>
<name>A0A919XNY5_9BACL</name>
<proteinExistence type="predicted"/>
<dbReference type="EMBL" id="BORR01000004">
    <property type="protein sequence ID" value="GIO36527.1"/>
    <property type="molecule type" value="Genomic_DNA"/>
</dbReference>
<dbReference type="AlphaFoldDB" id="A0A919XNY5"/>
<organism evidence="1 2">
    <name type="scientific">Paenibacillus antibioticophila</name>
    <dbReference type="NCBI Taxonomy" id="1274374"/>
    <lineage>
        <taxon>Bacteria</taxon>
        <taxon>Bacillati</taxon>
        <taxon>Bacillota</taxon>
        <taxon>Bacilli</taxon>
        <taxon>Bacillales</taxon>
        <taxon>Paenibacillaceae</taxon>
        <taxon>Paenibacillus</taxon>
    </lineage>
</organism>
<accession>A0A919XNY5</accession>
<keyword evidence="2" id="KW-1185">Reference proteome</keyword>
<evidence type="ECO:0000313" key="1">
    <source>
        <dbReference type="EMBL" id="GIO36527.1"/>
    </source>
</evidence>
<comment type="caution">
    <text evidence="1">The sequence shown here is derived from an EMBL/GenBank/DDBJ whole genome shotgun (WGS) entry which is preliminary data.</text>
</comment>
<protein>
    <submittedName>
        <fullName evidence="1">Uncharacterized protein</fullName>
    </submittedName>
</protein>
<sequence length="82" mass="9490">MIGVLANSIGRLFLYEILYKNHSSDDMLGALYDYSYKIGLSEGLTRAIVCFFVQIIAFSKFWKLFVRLILQSPILYEDGRED</sequence>
<dbReference type="Proteomes" id="UP000681162">
    <property type="component" value="Unassembled WGS sequence"/>
</dbReference>
<reference evidence="1 2" key="1">
    <citation type="submission" date="2021-03" db="EMBL/GenBank/DDBJ databases">
        <title>Antimicrobial resistance genes in bacteria isolated from Japanese honey, and their potential for conferring macrolide and lincosamide resistance in the American foulbrood pathogen Paenibacillus larvae.</title>
        <authorList>
            <person name="Okamoto M."/>
            <person name="Kumagai M."/>
            <person name="Kanamori H."/>
            <person name="Takamatsu D."/>
        </authorList>
    </citation>
    <scope>NUCLEOTIDE SEQUENCE [LARGE SCALE GENOMIC DNA]</scope>
    <source>
        <strain evidence="1 2">J41TS12</strain>
    </source>
</reference>
<evidence type="ECO:0000313" key="2">
    <source>
        <dbReference type="Proteomes" id="UP000681162"/>
    </source>
</evidence>